<dbReference type="InterPro" id="IPR000847">
    <property type="entry name" value="LysR_HTH_N"/>
</dbReference>
<dbReference type="EMBL" id="MLCO01000044">
    <property type="protein sequence ID" value="ONG56378.1"/>
    <property type="molecule type" value="Genomic_DNA"/>
</dbReference>
<feature type="domain" description="HTH lysR-type" evidence="5">
    <location>
        <begin position="1"/>
        <end position="59"/>
    </location>
</feature>
<dbReference type="PRINTS" id="PR00039">
    <property type="entry name" value="HTHLYSR"/>
</dbReference>
<dbReference type="AlphaFoldDB" id="A0A1V2H5N3"/>
<dbReference type="PANTHER" id="PTHR30126:SF77">
    <property type="entry name" value="TRANSCRIPTIONAL REGULATORY PROTEIN"/>
    <property type="match status" value="1"/>
</dbReference>
<dbReference type="GO" id="GO:0003700">
    <property type="term" value="F:DNA-binding transcription factor activity"/>
    <property type="evidence" value="ECO:0007669"/>
    <property type="project" value="InterPro"/>
</dbReference>
<dbReference type="FunFam" id="1.10.10.10:FF:000001">
    <property type="entry name" value="LysR family transcriptional regulator"/>
    <property type="match status" value="1"/>
</dbReference>
<dbReference type="GO" id="GO:0000976">
    <property type="term" value="F:transcription cis-regulatory region binding"/>
    <property type="evidence" value="ECO:0007669"/>
    <property type="project" value="TreeGrafter"/>
</dbReference>
<dbReference type="Gene3D" id="3.40.190.10">
    <property type="entry name" value="Periplasmic binding protein-like II"/>
    <property type="match status" value="2"/>
</dbReference>
<accession>A0A1V2H5N3</accession>
<keyword evidence="2" id="KW-0805">Transcription regulation</keyword>
<dbReference type="CDD" id="cd05466">
    <property type="entry name" value="PBP2_LTTR_substrate"/>
    <property type="match status" value="1"/>
</dbReference>
<sequence>MRDLKSLETFVWIARLGGFRAAAQRLNTTQPALSARIRQLEQDLGVTLFEHRLRRTALTPEGVAALRYAESMLELRGEMLQAVAAPATMDGVLRLGLAETLVHTLLPQLMESIHRRYPALVLDIVVDITPNLRDQLLDGALDVVMLVGPVEDPRAVNAALCQVELGWVARADIDLPQRPLRMAELLPWPVVSFSHSSPLSAEIRRALEASGTPGLRLWGSTSLTAMTRLVLDGVGLSILPLLMAQQDLSAGRLRQLEVADVTLPRNAFHLSYLRSPKSHLAAAVAGEARRLAEHL</sequence>
<evidence type="ECO:0000256" key="3">
    <source>
        <dbReference type="ARBA" id="ARBA00023125"/>
    </source>
</evidence>
<dbReference type="InterPro" id="IPR036390">
    <property type="entry name" value="WH_DNA-bd_sf"/>
</dbReference>
<reference evidence="6 7" key="1">
    <citation type="submission" date="2016-10" db="EMBL/GenBank/DDBJ databases">
        <title>Draft Genome sequence of Roseomonas sp. strain M3.</title>
        <authorList>
            <person name="Subhash Y."/>
            <person name="Lee S."/>
        </authorList>
    </citation>
    <scope>NUCLEOTIDE SEQUENCE [LARGE SCALE GENOMIC DNA]</scope>
    <source>
        <strain evidence="6 7">M3</strain>
    </source>
</reference>
<name>A0A1V2H5N3_9PROT</name>
<gene>
    <name evidence="6" type="ORF">BKE38_06075</name>
</gene>
<evidence type="ECO:0000256" key="4">
    <source>
        <dbReference type="ARBA" id="ARBA00023163"/>
    </source>
</evidence>
<keyword evidence="4" id="KW-0804">Transcription</keyword>
<dbReference type="InterPro" id="IPR005119">
    <property type="entry name" value="LysR_subst-bd"/>
</dbReference>
<dbReference type="InterPro" id="IPR036388">
    <property type="entry name" value="WH-like_DNA-bd_sf"/>
</dbReference>
<dbReference type="RefSeq" id="WP_076956485.1">
    <property type="nucleotide sequence ID" value="NZ_MLCO01000044.1"/>
</dbReference>
<dbReference type="SUPFAM" id="SSF46785">
    <property type="entry name" value="Winged helix' DNA-binding domain"/>
    <property type="match status" value="1"/>
</dbReference>
<comment type="caution">
    <text evidence="6">The sequence shown here is derived from an EMBL/GenBank/DDBJ whole genome shotgun (WGS) entry which is preliminary data.</text>
</comment>
<proteinExistence type="inferred from homology"/>
<dbReference type="PANTHER" id="PTHR30126">
    <property type="entry name" value="HTH-TYPE TRANSCRIPTIONAL REGULATOR"/>
    <property type="match status" value="1"/>
</dbReference>
<protein>
    <recommendedName>
        <fullName evidence="5">HTH lysR-type domain-containing protein</fullName>
    </recommendedName>
</protein>
<dbReference type="PROSITE" id="PS50931">
    <property type="entry name" value="HTH_LYSR"/>
    <property type="match status" value="1"/>
</dbReference>
<organism evidence="6 7">
    <name type="scientific">Teichococcus deserti</name>
    <dbReference type="NCBI Taxonomy" id="1817963"/>
    <lineage>
        <taxon>Bacteria</taxon>
        <taxon>Pseudomonadati</taxon>
        <taxon>Pseudomonadota</taxon>
        <taxon>Alphaproteobacteria</taxon>
        <taxon>Acetobacterales</taxon>
        <taxon>Roseomonadaceae</taxon>
        <taxon>Roseomonas</taxon>
    </lineage>
</organism>
<dbReference type="Proteomes" id="UP000188879">
    <property type="component" value="Unassembled WGS sequence"/>
</dbReference>
<comment type="similarity">
    <text evidence="1">Belongs to the LysR transcriptional regulatory family.</text>
</comment>
<evidence type="ECO:0000259" key="5">
    <source>
        <dbReference type="PROSITE" id="PS50931"/>
    </source>
</evidence>
<dbReference type="Gene3D" id="1.10.10.10">
    <property type="entry name" value="Winged helix-like DNA-binding domain superfamily/Winged helix DNA-binding domain"/>
    <property type="match status" value="1"/>
</dbReference>
<evidence type="ECO:0000256" key="1">
    <source>
        <dbReference type="ARBA" id="ARBA00009437"/>
    </source>
</evidence>
<dbReference type="Pfam" id="PF00126">
    <property type="entry name" value="HTH_1"/>
    <property type="match status" value="1"/>
</dbReference>
<dbReference type="Pfam" id="PF03466">
    <property type="entry name" value="LysR_substrate"/>
    <property type="match status" value="1"/>
</dbReference>
<keyword evidence="3" id="KW-0238">DNA-binding</keyword>
<evidence type="ECO:0000313" key="7">
    <source>
        <dbReference type="Proteomes" id="UP000188879"/>
    </source>
</evidence>
<evidence type="ECO:0000313" key="6">
    <source>
        <dbReference type="EMBL" id="ONG56378.1"/>
    </source>
</evidence>
<keyword evidence="7" id="KW-1185">Reference proteome</keyword>
<evidence type="ECO:0000256" key="2">
    <source>
        <dbReference type="ARBA" id="ARBA00023015"/>
    </source>
</evidence>
<dbReference type="SUPFAM" id="SSF53850">
    <property type="entry name" value="Periplasmic binding protein-like II"/>
    <property type="match status" value="1"/>
</dbReference>
<dbReference type="OrthoDB" id="9791253at2"/>